<dbReference type="EMBL" id="KI546067">
    <property type="protein sequence ID" value="EST46733.1"/>
    <property type="molecule type" value="Genomic_DNA"/>
</dbReference>
<dbReference type="PANTHER" id="PTHR12411">
    <property type="entry name" value="CYSTEINE PROTEASE FAMILY C1-RELATED"/>
    <property type="match status" value="1"/>
</dbReference>
<accession>V6LR64</accession>
<name>V6LR64_9EUKA</name>
<dbReference type="Proteomes" id="UP000018208">
    <property type="component" value="Unassembled WGS sequence"/>
</dbReference>
<reference evidence="3 4" key="1">
    <citation type="journal article" date="2014" name="PLoS Genet.">
        <title>The Genome of Spironucleus salmonicida Highlights a Fish Pathogen Adapted to Fluctuating Environments.</title>
        <authorList>
            <person name="Xu F."/>
            <person name="Jerlstrom-Hultqvist J."/>
            <person name="Einarsson E."/>
            <person name="Astvaldsson A."/>
            <person name="Svard S.G."/>
            <person name="Andersson J.O."/>
        </authorList>
    </citation>
    <scope>NUCLEOTIDE SEQUENCE</scope>
    <source>
        <strain evidence="4">ATCC 50377</strain>
    </source>
</reference>
<dbReference type="SMART" id="SM00645">
    <property type="entry name" value="Pept_C1"/>
    <property type="match status" value="1"/>
</dbReference>
<evidence type="ECO:0000313" key="3">
    <source>
        <dbReference type="EMBL" id="EST46733.1"/>
    </source>
</evidence>
<dbReference type="InterPro" id="IPR013128">
    <property type="entry name" value="Peptidase_C1A"/>
</dbReference>
<dbReference type="InterPro" id="IPR000169">
    <property type="entry name" value="Pept_cys_AS"/>
</dbReference>
<evidence type="ECO:0000313" key="4">
    <source>
        <dbReference type="EMBL" id="KAH0570799.1"/>
    </source>
</evidence>
<dbReference type="AlphaFoldDB" id="V6LR64"/>
<dbReference type="GO" id="GO:0008234">
    <property type="term" value="F:cysteine-type peptidase activity"/>
    <property type="evidence" value="ECO:0007669"/>
    <property type="project" value="InterPro"/>
</dbReference>
<keyword evidence="5" id="KW-1185">Reference proteome</keyword>
<gene>
    <name evidence="3" type="ORF">SS50377_13248</name>
    <name evidence="4" type="ORF">SS50377_27089</name>
</gene>
<evidence type="ECO:0000313" key="5">
    <source>
        <dbReference type="Proteomes" id="UP000018208"/>
    </source>
</evidence>
<dbReference type="InterPro" id="IPR000668">
    <property type="entry name" value="Peptidase_C1A_C"/>
</dbReference>
<feature type="domain" description="Peptidase C1A papain C-terminal" evidence="2">
    <location>
        <begin position="32"/>
        <end position="257"/>
    </location>
</feature>
<dbReference type="InterPro" id="IPR025660">
    <property type="entry name" value="Pept_his_AS"/>
</dbReference>
<dbReference type="PROSITE" id="PS00639">
    <property type="entry name" value="THIOL_PROTEASE_HIS"/>
    <property type="match status" value="1"/>
</dbReference>
<dbReference type="VEuPathDB" id="GiardiaDB:SS50377_27089"/>
<dbReference type="PROSITE" id="PS00139">
    <property type="entry name" value="THIOL_PROTEASE_CYS"/>
    <property type="match status" value="1"/>
</dbReference>
<dbReference type="Pfam" id="PF00112">
    <property type="entry name" value="Peptidase_C1"/>
    <property type="match status" value="1"/>
</dbReference>
<dbReference type="Gene3D" id="3.90.70.10">
    <property type="entry name" value="Cysteine proteinases"/>
    <property type="match status" value="1"/>
</dbReference>
<dbReference type="SUPFAM" id="SSF54001">
    <property type="entry name" value="Cysteine proteinases"/>
    <property type="match status" value="1"/>
</dbReference>
<reference evidence="4" key="2">
    <citation type="submission" date="2020-12" db="EMBL/GenBank/DDBJ databases">
        <title>New Spironucleus salmonicida genome in near-complete chromosomes.</title>
        <authorList>
            <person name="Xu F."/>
            <person name="Kurt Z."/>
            <person name="Jimenez-Gonzalez A."/>
            <person name="Astvaldsson A."/>
            <person name="Andersson J.O."/>
            <person name="Svard S.G."/>
        </authorList>
    </citation>
    <scope>NUCLEOTIDE SEQUENCE</scope>
    <source>
        <strain evidence="4">ATCC 50377</strain>
    </source>
</reference>
<dbReference type="OrthoDB" id="640249at2759"/>
<organism evidence="3">
    <name type="scientific">Spironucleus salmonicida</name>
    <dbReference type="NCBI Taxonomy" id="348837"/>
    <lineage>
        <taxon>Eukaryota</taxon>
        <taxon>Metamonada</taxon>
        <taxon>Diplomonadida</taxon>
        <taxon>Hexamitidae</taxon>
        <taxon>Hexamitinae</taxon>
        <taxon>Spironucleus</taxon>
    </lineage>
</organism>
<protein>
    <submittedName>
        <fullName evidence="3">Cathepsin B</fullName>
    </submittedName>
</protein>
<dbReference type="InterPro" id="IPR038765">
    <property type="entry name" value="Papain-like_cys_pep_sf"/>
</dbReference>
<sequence>MIVFVLTETIFPLFSQFDKDKHIPRGPNSRILPEKFSYIDNKCIDKFIRNQGSCGNCWAVATVTALGLRRCLQGDDQLLSIEEHTGCDHVSKYGVTNNGCKNGNAIPAMYYSQNIGDVYESCIKYKQANAFYPWTDVACQQKCDNGQEKQRFKATNAKRISGIDNIKQEILVNGPVAASIFLYSDFPPKNKLEPYYQTTTQKQGGHAVVIVGWGEYKGVPYWDIVNGYGKTWNQDGRVRVRLGTNEMSLESYVTAADVKINNDIKPPINNGQFSFQDNFIYQQQAVVQYTKFSQCLLKIDNTIIQTIEGTGTVKFYVDVIPGQHTFSCNNINKQFNVITYNLEFTIMPTIVKENDMITVQSLELSASQTVSYNYQNYSLINGKVQIKTIIGQSQIQIFSINTNPIMKENKIIVFKESPLDPDIQPPQDGTVLKITQQPLQFYEVHGKATIQLLIQFIFKLKVEVFNTHGTKIQIINWQNPQNIKYEIYQTFTSQQLAQGEYYFQITGTNNYIIRSIKFSVGKQLCTLVFPSHLDQIYQFHDFPISTLNCGGEFIKIDQQIIPITNPSITYQNMLTLGAHMIFLGELQATINIIQPPSFTDTILYGNINEVVVLQVQNLPQKYIIQTQLQYNVNSLSFSITSNKAGTFDFTLKSQQVYPDITLKAQIVFLANSCTISIDQSNPLVNKQIILTTTCVGQQVLYYPSGETKVIENLFTPHIQGKYKICITTNCIEFSVKGINVEIDFNKINSLIDKFSIQFSIIQQQKLVIQILCPENNYKLNLIVFESDTKLQHLILPELVCKKAYIRIKSIGTTNLIYGDSSYFDVQQNLLI</sequence>
<proteinExistence type="inferred from homology"/>
<dbReference type="EMBL" id="AUWU02000007">
    <property type="protein sequence ID" value="KAH0570799.1"/>
    <property type="molecule type" value="Genomic_DNA"/>
</dbReference>
<dbReference type="GO" id="GO:0006508">
    <property type="term" value="P:proteolysis"/>
    <property type="evidence" value="ECO:0007669"/>
    <property type="project" value="InterPro"/>
</dbReference>
<evidence type="ECO:0000259" key="2">
    <source>
        <dbReference type="SMART" id="SM00645"/>
    </source>
</evidence>
<comment type="similarity">
    <text evidence="1">Belongs to the peptidase C1 family.</text>
</comment>
<evidence type="ECO:0000256" key="1">
    <source>
        <dbReference type="ARBA" id="ARBA00008455"/>
    </source>
</evidence>